<proteinExistence type="predicted"/>
<dbReference type="EMBL" id="JAGPXC010000001">
    <property type="protein sequence ID" value="KAH6659757.1"/>
    <property type="molecule type" value="Genomic_DNA"/>
</dbReference>
<accession>A0A9P8UWR1</accession>
<feature type="domain" description="2EXR" evidence="1">
    <location>
        <begin position="7"/>
        <end position="89"/>
    </location>
</feature>
<name>A0A9P8UWR1_9PEZI</name>
<gene>
    <name evidence="2" type="ORF">BKA67DRAFT_652974</name>
</gene>
<dbReference type="InterPro" id="IPR045518">
    <property type="entry name" value="2EXR"/>
</dbReference>
<dbReference type="AlphaFoldDB" id="A0A9P8UWR1"/>
<evidence type="ECO:0000313" key="2">
    <source>
        <dbReference type="EMBL" id="KAH6659757.1"/>
    </source>
</evidence>
<sequence length="232" mass="26603">MATLECFHLFSLLPSEIRLDIWQHTCCHPRVVEVYYDAVVDECITKTTQPAVLYTCAESRREALRLYKPLFGTISADARIYFHPEQDTLYLPRPTHMGYDDNARDFAQLVTGASDIKNLALDHVNPSIRRPWETYNKYALMQSFPKVMEVYLVLETNTGHDSDERRTKHSFLKLAEPIADARDVCKLLQDVKSSFSYEAGANFGIDQKDKNLPEPPALVLKSKVATDYLRLL</sequence>
<keyword evidence="3" id="KW-1185">Reference proteome</keyword>
<dbReference type="PANTHER" id="PTHR35910">
    <property type="entry name" value="2EXR DOMAIN-CONTAINING PROTEIN"/>
    <property type="match status" value="1"/>
</dbReference>
<protein>
    <recommendedName>
        <fullName evidence="1">2EXR domain-containing protein</fullName>
    </recommendedName>
</protein>
<dbReference type="Proteomes" id="UP000758603">
    <property type="component" value="Unassembled WGS sequence"/>
</dbReference>
<dbReference type="OrthoDB" id="3513892at2759"/>
<dbReference type="Pfam" id="PF20150">
    <property type="entry name" value="2EXR"/>
    <property type="match status" value="1"/>
</dbReference>
<dbReference type="RefSeq" id="XP_045963888.1">
    <property type="nucleotide sequence ID" value="XM_046106267.1"/>
</dbReference>
<evidence type="ECO:0000259" key="1">
    <source>
        <dbReference type="Pfam" id="PF20150"/>
    </source>
</evidence>
<organism evidence="2 3">
    <name type="scientific">Truncatella angustata</name>
    <dbReference type="NCBI Taxonomy" id="152316"/>
    <lineage>
        <taxon>Eukaryota</taxon>
        <taxon>Fungi</taxon>
        <taxon>Dikarya</taxon>
        <taxon>Ascomycota</taxon>
        <taxon>Pezizomycotina</taxon>
        <taxon>Sordariomycetes</taxon>
        <taxon>Xylariomycetidae</taxon>
        <taxon>Amphisphaeriales</taxon>
        <taxon>Sporocadaceae</taxon>
        <taxon>Truncatella</taxon>
    </lineage>
</organism>
<evidence type="ECO:0000313" key="3">
    <source>
        <dbReference type="Proteomes" id="UP000758603"/>
    </source>
</evidence>
<dbReference type="GeneID" id="70135158"/>
<dbReference type="PANTHER" id="PTHR35910:SF6">
    <property type="entry name" value="2EXR DOMAIN-CONTAINING PROTEIN"/>
    <property type="match status" value="1"/>
</dbReference>
<reference evidence="2" key="1">
    <citation type="journal article" date="2021" name="Nat. Commun.">
        <title>Genetic determinants of endophytism in the Arabidopsis root mycobiome.</title>
        <authorList>
            <person name="Mesny F."/>
            <person name="Miyauchi S."/>
            <person name="Thiergart T."/>
            <person name="Pickel B."/>
            <person name="Atanasova L."/>
            <person name="Karlsson M."/>
            <person name="Huettel B."/>
            <person name="Barry K.W."/>
            <person name="Haridas S."/>
            <person name="Chen C."/>
            <person name="Bauer D."/>
            <person name="Andreopoulos W."/>
            <person name="Pangilinan J."/>
            <person name="LaButti K."/>
            <person name="Riley R."/>
            <person name="Lipzen A."/>
            <person name="Clum A."/>
            <person name="Drula E."/>
            <person name="Henrissat B."/>
            <person name="Kohler A."/>
            <person name="Grigoriev I.V."/>
            <person name="Martin F.M."/>
            <person name="Hacquard S."/>
        </authorList>
    </citation>
    <scope>NUCLEOTIDE SEQUENCE</scope>
    <source>
        <strain evidence="2">MPI-SDFR-AT-0073</strain>
    </source>
</reference>
<comment type="caution">
    <text evidence="2">The sequence shown here is derived from an EMBL/GenBank/DDBJ whole genome shotgun (WGS) entry which is preliminary data.</text>
</comment>